<evidence type="ECO:0000313" key="1">
    <source>
        <dbReference type="EMBL" id="KAL0076734.1"/>
    </source>
</evidence>
<dbReference type="EMBL" id="JBCLYO010000030">
    <property type="protein sequence ID" value="KAL0076734.1"/>
    <property type="molecule type" value="Genomic_DNA"/>
</dbReference>
<protein>
    <recommendedName>
        <fullName evidence="3">PCI domain-containing protein</fullName>
    </recommendedName>
</protein>
<organism evidence="1 2">
    <name type="scientific">Phycomyces blakesleeanus</name>
    <dbReference type="NCBI Taxonomy" id="4837"/>
    <lineage>
        <taxon>Eukaryota</taxon>
        <taxon>Fungi</taxon>
        <taxon>Fungi incertae sedis</taxon>
        <taxon>Mucoromycota</taxon>
        <taxon>Mucoromycotina</taxon>
        <taxon>Mucoromycetes</taxon>
        <taxon>Mucorales</taxon>
        <taxon>Phycomycetaceae</taxon>
        <taxon>Phycomyces</taxon>
    </lineage>
</organism>
<dbReference type="Proteomes" id="UP001448207">
    <property type="component" value="Unassembled WGS sequence"/>
</dbReference>
<dbReference type="Gene3D" id="1.25.40.990">
    <property type="match status" value="1"/>
</dbReference>
<keyword evidence="2" id="KW-1185">Reference proteome</keyword>
<reference evidence="1 2" key="1">
    <citation type="submission" date="2024-04" db="EMBL/GenBank/DDBJ databases">
        <title>Symmetric and asymmetric DNA N6-adenine methylation regulates different biological responses in Mucorales.</title>
        <authorList>
            <consortium name="Lawrence Berkeley National Laboratory"/>
            <person name="Lax C."/>
            <person name="Mondo S.J."/>
            <person name="Osorio-Concepcion M."/>
            <person name="Muszewska A."/>
            <person name="Corrochano-Luque M."/>
            <person name="Gutierrez G."/>
            <person name="Riley R."/>
            <person name="Lipzen A."/>
            <person name="Guo J."/>
            <person name="Hundley H."/>
            <person name="Amirebrahimi M."/>
            <person name="Ng V."/>
            <person name="Lorenzo-Gutierrez D."/>
            <person name="Binder U."/>
            <person name="Yang J."/>
            <person name="Song Y."/>
            <person name="Canovas D."/>
            <person name="Navarro E."/>
            <person name="Freitag M."/>
            <person name="Gabaldon T."/>
            <person name="Grigoriev I.V."/>
            <person name="Corrochano L.M."/>
            <person name="Nicolas F.E."/>
            <person name="Garre V."/>
        </authorList>
    </citation>
    <scope>NUCLEOTIDE SEQUENCE [LARGE SCALE GENOMIC DNA]</scope>
    <source>
        <strain evidence="1 2">L51</strain>
    </source>
</reference>
<proteinExistence type="predicted"/>
<evidence type="ECO:0008006" key="3">
    <source>
        <dbReference type="Google" id="ProtNLM"/>
    </source>
</evidence>
<sequence length="109" mass="12631">ESKFVKAVVYCVIVAEDPIQFFALYNDCPDRYFKLLMDTYMDKIRLLSINILSKAYMRVPISFAAHCLGLSDIKKTVPTIERLVKPTCIDRVDLDTSTIYFIRKKADKK</sequence>
<gene>
    <name evidence="1" type="ORF">J3Q64DRAFT_1647331</name>
</gene>
<accession>A0ABR3AN54</accession>
<comment type="caution">
    <text evidence="1">The sequence shown here is derived from an EMBL/GenBank/DDBJ whole genome shotgun (WGS) entry which is preliminary data.</text>
</comment>
<feature type="non-terminal residue" evidence="1">
    <location>
        <position position="1"/>
    </location>
</feature>
<name>A0ABR3AN54_PHYBL</name>
<evidence type="ECO:0000313" key="2">
    <source>
        <dbReference type="Proteomes" id="UP001448207"/>
    </source>
</evidence>